<evidence type="ECO:0000259" key="5">
    <source>
        <dbReference type="PROSITE" id="PS51005"/>
    </source>
</evidence>
<dbReference type="Gene3D" id="2.170.150.80">
    <property type="entry name" value="NAC domain"/>
    <property type="match status" value="1"/>
</dbReference>
<keyword evidence="1" id="KW-0805">Transcription regulation</keyword>
<dbReference type="GO" id="GO:0006355">
    <property type="term" value="P:regulation of DNA-templated transcription"/>
    <property type="evidence" value="ECO:0007669"/>
    <property type="project" value="InterPro"/>
</dbReference>
<dbReference type="InterPro" id="IPR003441">
    <property type="entry name" value="NAC-dom"/>
</dbReference>
<reference evidence="6" key="1">
    <citation type="journal article" date="2020" name="Nat. Genet.">
        <title>Genomic diversifications of five Gossypium allopolyploid species and their impact on cotton improvement.</title>
        <authorList>
            <person name="Chen Z.J."/>
            <person name="Sreedasyam A."/>
            <person name="Ando A."/>
            <person name="Song Q."/>
            <person name="De Santiago L.M."/>
            <person name="Hulse-Kemp A.M."/>
            <person name="Ding M."/>
            <person name="Ye W."/>
            <person name="Kirkbride R.C."/>
            <person name="Jenkins J."/>
            <person name="Plott C."/>
            <person name="Lovell J."/>
            <person name="Lin Y.M."/>
            <person name="Vaughn R."/>
            <person name="Liu B."/>
            <person name="Simpson S."/>
            <person name="Scheffler B.E."/>
            <person name="Wen L."/>
            <person name="Saski C.A."/>
            <person name="Grover C.E."/>
            <person name="Hu G."/>
            <person name="Conover J.L."/>
            <person name="Carlson J.W."/>
            <person name="Shu S."/>
            <person name="Boston L.B."/>
            <person name="Williams M."/>
            <person name="Peterson D.G."/>
            <person name="McGee K."/>
            <person name="Jones D.C."/>
            <person name="Wendel J.F."/>
            <person name="Stelly D.M."/>
            <person name="Grimwood J."/>
            <person name="Schmutz J."/>
        </authorList>
    </citation>
    <scope>NUCLEOTIDE SEQUENCE [LARGE SCALE GENOMIC DNA]</scope>
    <source>
        <strain evidence="6">cv. TM-1</strain>
    </source>
</reference>
<keyword evidence="6" id="KW-1185">Reference proteome</keyword>
<evidence type="ECO:0000256" key="3">
    <source>
        <dbReference type="ARBA" id="ARBA00023163"/>
    </source>
</evidence>
<dbReference type="PaxDb" id="3635-A0A1U8KWT0"/>
<keyword evidence="4" id="KW-0539">Nucleus</keyword>
<reference evidence="7" key="2">
    <citation type="submission" date="2025-08" db="UniProtKB">
        <authorList>
            <consortium name="RefSeq"/>
        </authorList>
    </citation>
    <scope>IDENTIFICATION</scope>
</reference>
<dbReference type="AlphaFoldDB" id="A0A1U8KWT0"/>
<evidence type="ECO:0000256" key="2">
    <source>
        <dbReference type="ARBA" id="ARBA00023125"/>
    </source>
</evidence>
<keyword evidence="2" id="KW-0238">DNA-binding</keyword>
<gene>
    <name evidence="7" type="primary">LOC107921555</name>
</gene>
<feature type="domain" description="NAC" evidence="5">
    <location>
        <begin position="1"/>
        <end position="134"/>
    </location>
</feature>
<protein>
    <submittedName>
        <fullName evidence="7">Transcription factor JUNGBRUNNEN 1-like</fullName>
    </submittedName>
</protein>
<dbReference type="SUPFAM" id="SSF101941">
    <property type="entry name" value="NAC domain"/>
    <property type="match status" value="1"/>
</dbReference>
<sequence length="134" mass="15689">MEVLEKMISEDEDVLLPGFRFYPTEEELVGFYLRRKVEKKLFYKLSSGTEKEWYFFCKRERKYRNNIRPNRVTGSGFWKATGIDKPIYSRSETVESAKDAKMKVRSGWRFGSLAPSVDVGRERVGWRSISARGG</sequence>
<name>A0A1U8KWT0_GOSHI</name>
<dbReference type="Proteomes" id="UP000818029">
    <property type="component" value="Chromosome D01"/>
</dbReference>
<dbReference type="InterPro" id="IPR036093">
    <property type="entry name" value="NAC_dom_sf"/>
</dbReference>
<dbReference type="PANTHER" id="PTHR31744">
    <property type="entry name" value="PROTEIN CUP-SHAPED COTYLEDON 2-RELATED"/>
    <property type="match status" value="1"/>
</dbReference>
<accession>A0A1U8KWT0</accession>
<evidence type="ECO:0000313" key="7">
    <source>
        <dbReference type="RefSeq" id="XP_016706882.1"/>
    </source>
</evidence>
<dbReference type="GO" id="GO:0003677">
    <property type="term" value="F:DNA binding"/>
    <property type="evidence" value="ECO:0007669"/>
    <property type="project" value="UniProtKB-KW"/>
</dbReference>
<organism evidence="6 7">
    <name type="scientific">Gossypium hirsutum</name>
    <name type="common">Upland cotton</name>
    <name type="synonym">Gossypium mexicanum</name>
    <dbReference type="NCBI Taxonomy" id="3635"/>
    <lineage>
        <taxon>Eukaryota</taxon>
        <taxon>Viridiplantae</taxon>
        <taxon>Streptophyta</taxon>
        <taxon>Embryophyta</taxon>
        <taxon>Tracheophyta</taxon>
        <taxon>Spermatophyta</taxon>
        <taxon>Magnoliopsida</taxon>
        <taxon>eudicotyledons</taxon>
        <taxon>Gunneridae</taxon>
        <taxon>Pentapetalae</taxon>
        <taxon>rosids</taxon>
        <taxon>malvids</taxon>
        <taxon>Malvales</taxon>
        <taxon>Malvaceae</taxon>
        <taxon>Malvoideae</taxon>
        <taxon>Gossypium</taxon>
    </lineage>
</organism>
<dbReference type="PANTHER" id="PTHR31744:SF107">
    <property type="entry name" value="TRANSCRIPTION FACTOR JUNGBRUNNEN 1-LIKE"/>
    <property type="match status" value="1"/>
</dbReference>
<dbReference type="KEGG" id="ghi:107921555"/>
<dbReference type="GeneID" id="107921555"/>
<dbReference type="RefSeq" id="XP_016706882.1">
    <property type="nucleotide sequence ID" value="XM_016851393.1"/>
</dbReference>
<dbReference type="Pfam" id="PF02365">
    <property type="entry name" value="NAM"/>
    <property type="match status" value="1"/>
</dbReference>
<evidence type="ECO:0000256" key="4">
    <source>
        <dbReference type="ARBA" id="ARBA00023242"/>
    </source>
</evidence>
<dbReference type="PROSITE" id="PS51005">
    <property type="entry name" value="NAC"/>
    <property type="match status" value="1"/>
</dbReference>
<keyword evidence="3" id="KW-0804">Transcription</keyword>
<proteinExistence type="predicted"/>
<evidence type="ECO:0000256" key="1">
    <source>
        <dbReference type="ARBA" id="ARBA00023015"/>
    </source>
</evidence>
<evidence type="ECO:0000313" key="6">
    <source>
        <dbReference type="Proteomes" id="UP000818029"/>
    </source>
</evidence>
<dbReference type="STRING" id="3635.A0A1U8KWT0"/>